<evidence type="ECO:0000313" key="2">
    <source>
        <dbReference type="Proteomes" id="UP000784294"/>
    </source>
</evidence>
<dbReference type="AlphaFoldDB" id="A0A448WHG2"/>
<dbReference type="OrthoDB" id="6782675at2759"/>
<gene>
    <name evidence="1" type="ORF">PXEA_LOCUS5242</name>
</gene>
<name>A0A448WHG2_9PLAT</name>
<reference evidence="1" key="1">
    <citation type="submission" date="2018-11" db="EMBL/GenBank/DDBJ databases">
        <authorList>
            <consortium name="Pathogen Informatics"/>
        </authorList>
    </citation>
    <scope>NUCLEOTIDE SEQUENCE</scope>
</reference>
<sequence>MPCKKMDTERSQCAEHITQTGHEINWKATERRAPYNDSTRKRKIGEALDILKGRNLTNAKAIPDICKHGHQNLGALLGETAVYVLLTP</sequence>
<dbReference type="EMBL" id="CAAALY010012904">
    <property type="protein sequence ID" value="VEL11802.1"/>
    <property type="molecule type" value="Genomic_DNA"/>
</dbReference>
<dbReference type="Proteomes" id="UP000784294">
    <property type="component" value="Unassembled WGS sequence"/>
</dbReference>
<proteinExistence type="predicted"/>
<organism evidence="1 2">
    <name type="scientific">Protopolystoma xenopodis</name>
    <dbReference type="NCBI Taxonomy" id="117903"/>
    <lineage>
        <taxon>Eukaryota</taxon>
        <taxon>Metazoa</taxon>
        <taxon>Spiralia</taxon>
        <taxon>Lophotrochozoa</taxon>
        <taxon>Platyhelminthes</taxon>
        <taxon>Monogenea</taxon>
        <taxon>Polyopisthocotylea</taxon>
        <taxon>Polystomatidea</taxon>
        <taxon>Polystomatidae</taxon>
        <taxon>Protopolystoma</taxon>
    </lineage>
</organism>
<comment type="caution">
    <text evidence="1">The sequence shown here is derived from an EMBL/GenBank/DDBJ whole genome shotgun (WGS) entry which is preliminary data.</text>
</comment>
<keyword evidence="2" id="KW-1185">Reference proteome</keyword>
<protein>
    <submittedName>
        <fullName evidence="1">Uncharacterized protein</fullName>
    </submittedName>
</protein>
<accession>A0A448WHG2</accession>
<evidence type="ECO:0000313" key="1">
    <source>
        <dbReference type="EMBL" id="VEL11802.1"/>
    </source>
</evidence>